<dbReference type="InterPro" id="IPR020456">
    <property type="entry name" value="Acylphosphatase"/>
</dbReference>
<dbReference type="Proteomes" id="UP000812844">
    <property type="component" value="Unassembled WGS sequence"/>
</dbReference>
<evidence type="ECO:0000256" key="2">
    <source>
        <dbReference type="ARBA" id="ARBA00012150"/>
    </source>
</evidence>
<keyword evidence="5" id="KW-0378">Hydrolase</keyword>
<comment type="similarity">
    <text evidence="1 6">Belongs to the acylphosphatase family.</text>
</comment>
<evidence type="ECO:0000256" key="5">
    <source>
        <dbReference type="PROSITE-ProRule" id="PRU00520"/>
    </source>
</evidence>
<name>A0ABS6WC31_9BIFI</name>
<protein>
    <recommendedName>
        <fullName evidence="3 5">acylphosphatase</fullName>
        <ecNumber evidence="2 5">3.6.1.7</ecNumber>
    </recommendedName>
</protein>
<evidence type="ECO:0000256" key="1">
    <source>
        <dbReference type="ARBA" id="ARBA00005614"/>
    </source>
</evidence>
<comment type="catalytic activity">
    <reaction evidence="4 5">
        <text>an acyl phosphate + H2O = a carboxylate + phosphate + H(+)</text>
        <dbReference type="Rhea" id="RHEA:14965"/>
        <dbReference type="ChEBI" id="CHEBI:15377"/>
        <dbReference type="ChEBI" id="CHEBI:15378"/>
        <dbReference type="ChEBI" id="CHEBI:29067"/>
        <dbReference type="ChEBI" id="CHEBI:43474"/>
        <dbReference type="ChEBI" id="CHEBI:59918"/>
        <dbReference type="EC" id="3.6.1.7"/>
    </reaction>
</comment>
<dbReference type="PANTHER" id="PTHR47268:SF4">
    <property type="entry name" value="ACYLPHOSPHATASE"/>
    <property type="match status" value="1"/>
</dbReference>
<feature type="active site" evidence="5">
    <location>
        <position position="42"/>
    </location>
</feature>
<evidence type="ECO:0000313" key="8">
    <source>
        <dbReference type="EMBL" id="MBW3083297.1"/>
    </source>
</evidence>
<feature type="domain" description="Acylphosphatase-like" evidence="7">
    <location>
        <begin position="9"/>
        <end position="99"/>
    </location>
</feature>
<dbReference type="InterPro" id="IPR017968">
    <property type="entry name" value="Acylphosphatase_CS"/>
</dbReference>
<gene>
    <name evidence="8" type="ORF">KIH73_07955</name>
</gene>
<dbReference type="PANTHER" id="PTHR47268">
    <property type="entry name" value="ACYLPHOSPHATASE"/>
    <property type="match status" value="1"/>
</dbReference>
<evidence type="ECO:0000259" key="7">
    <source>
        <dbReference type="PROSITE" id="PS51160"/>
    </source>
</evidence>
<comment type="caution">
    <text evidence="8">The sequence shown here is derived from an EMBL/GenBank/DDBJ whole genome shotgun (WGS) entry which is preliminary data.</text>
</comment>
<dbReference type="EC" id="3.6.1.7" evidence="2 5"/>
<evidence type="ECO:0000256" key="3">
    <source>
        <dbReference type="ARBA" id="ARBA00015991"/>
    </source>
</evidence>
<organism evidence="8 9">
    <name type="scientific">Bifidobacterium phasiani</name>
    <dbReference type="NCBI Taxonomy" id="2834431"/>
    <lineage>
        <taxon>Bacteria</taxon>
        <taxon>Bacillati</taxon>
        <taxon>Actinomycetota</taxon>
        <taxon>Actinomycetes</taxon>
        <taxon>Bifidobacteriales</taxon>
        <taxon>Bifidobacteriaceae</taxon>
        <taxon>Bifidobacterium</taxon>
    </lineage>
</organism>
<evidence type="ECO:0000313" key="9">
    <source>
        <dbReference type="Proteomes" id="UP000812844"/>
    </source>
</evidence>
<evidence type="ECO:0000256" key="4">
    <source>
        <dbReference type="ARBA" id="ARBA00047645"/>
    </source>
</evidence>
<accession>A0ABS6WC31</accession>
<proteinExistence type="inferred from homology"/>
<reference evidence="8 9" key="1">
    <citation type="submission" date="2021-05" db="EMBL/GenBank/DDBJ databases">
        <title>Phylogenetic classification of ten novel species belonging to the genus Bifidobacterium comprising B. colchicus sp. nov., B. abeli sp. nov., B. bicoloris sp. nov., B. guerezis sp. nov., B. rosaliae sp. nov., B. santillanensis sp. nov., B. argentati sp. nov., B. amazzoni sp. nov., B. pluviali sp. nov., and B. pinnaculum sp. nov.</title>
        <authorList>
            <person name="Lugli G.A."/>
            <person name="Ruiz Garcia L."/>
            <person name="Margolles A."/>
            <person name="Ventura M."/>
        </authorList>
    </citation>
    <scope>NUCLEOTIDE SEQUENCE [LARGE SCALE GENOMIC DNA]</scope>
    <source>
        <strain evidence="8 9">6T3</strain>
    </source>
</reference>
<dbReference type="PROSITE" id="PS00151">
    <property type="entry name" value="ACYLPHOSPHATASE_2"/>
    <property type="match status" value="1"/>
</dbReference>
<dbReference type="PROSITE" id="PS51160">
    <property type="entry name" value="ACYLPHOSPHATASE_3"/>
    <property type="match status" value="1"/>
</dbReference>
<dbReference type="InterPro" id="IPR001792">
    <property type="entry name" value="Acylphosphatase-like_dom"/>
</dbReference>
<evidence type="ECO:0000256" key="6">
    <source>
        <dbReference type="RuleBase" id="RU004168"/>
    </source>
</evidence>
<dbReference type="EMBL" id="JAHBBD010000018">
    <property type="protein sequence ID" value="MBW3083297.1"/>
    <property type="molecule type" value="Genomic_DNA"/>
</dbReference>
<dbReference type="Pfam" id="PF00708">
    <property type="entry name" value="Acylphosphatase"/>
    <property type="match status" value="1"/>
</dbReference>
<keyword evidence="9" id="KW-1185">Reference proteome</keyword>
<sequence>MATSNGDIRIHAIVSGRVQGVGYRYATVVAARRIGVAGWVRNRPDGTVEVEAQGSRAAVAQLVSALKAGSPWSRVARVEVEPMPAAAAVSDGWPDRFRPFSER</sequence>
<dbReference type="RefSeq" id="WP_219082316.1">
    <property type="nucleotide sequence ID" value="NZ_JAHBBD010000018.1"/>
</dbReference>
<feature type="active site" evidence="5">
    <location>
        <position position="24"/>
    </location>
</feature>